<protein>
    <recommendedName>
        <fullName evidence="4">ISKra4 family transposase</fullName>
    </recommendedName>
</protein>
<dbReference type="eggNOG" id="COG3464">
    <property type="taxonomic scope" value="Bacteria"/>
</dbReference>
<dbReference type="EMBL" id="CP003969">
    <property type="protein sequence ID" value="AGP39167.1"/>
    <property type="molecule type" value="Genomic_DNA"/>
</dbReference>
<feature type="region of interest" description="Disordered" evidence="1">
    <location>
        <begin position="176"/>
        <end position="198"/>
    </location>
</feature>
<name>S4Y0Z1_SORCE</name>
<sequence>MDDFGSFERELRGRMAEIERDLLAEELQRFDIDAPVVLIDGVPHRRVLRCEETYMSAAGPVRVERTLYSTRRDGERAVSALELRAGIVEKHWTPLAAEQAVFMVSLMTPQETETLCAKLGQMQPSKSSLDRLPKQLSREWEAKREAFEPQLRADDLVPAEAATVAVSLDGVLVPMRDGEREEKRARATAEGRPASGPAGYQEVGCGTVSFYDATGERLSTVKFGRMPEFKKSTLKKILAEELGAALAQRPDLTLVTVADGANDNWDFLHGALPPSTEVIDFYHAADHLNVALSAAYGEGTVKCRAQFDKLRRVLLEDPDGVEKIIRSLLHLTKQHPGSGRLANELAYFRKHRHRMHYATWRAACLPIGSGVVEAACKTLATQRMKRSGMRWRHEGGQAILTFRSLVQSDRFDRAWALLAATYRADVTLMENVVALSDFRRRFGCQYESYTHALSVPVHRASPSTLLSVDFAPTKPLRGVRKLAA</sequence>
<dbReference type="Proteomes" id="UP000014803">
    <property type="component" value="Chromosome"/>
</dbReference>
<evidence type="ECO:0000256" key="1">
    <source>
        <dbReference type="SAM" id="MobiDB-lite"/>
    </source>
</evidence>
<evidence type="ECO:0000313" key="3">
    <source>
        <dbReference type="Proteomes" id="UP000014803"/>
    </source>
</evidence>
<dbReference type="HOGENOM" id="CLU_053292_0_0_7"/>
<organism evidence="2 3">
    <name type="scientific">Sorangium cellulosum So0157-2</name>
    <dbReference type="NCBI Taxonomy" id="1254432"/>
    <lineage>
        <taxon>Bacteria</taxon>
        <taxon>Pseudomonadati</taxon>
        <taxon>Myxococcota</taxon>
        <taxon>Polyangia</taxon>
        <taxon>Polyangiales</taxon>
        <taxon>Polyangiaceae</taxon>
        <taxon>Sorangium</taxon>
    </lineage>
</organism>
<gene>
    <name evidence="2" type="ORF">SCE1572_34605</name>
</gene>
<dbReference type="PATRIC" id="fig|1254432.3.peg.7839"/>
<dbReference type="AlphaFoldDB" id="S4Y0Z1"/>
<accession>S4Y0Z1</accession>
<reference evidence="2 3" key="1">
    <citation type="journal article" date="2013" name="Sci. Rep.">
        <title>Extraordinary expansion of a Sorangium cellulosum genome from an alkaline milieu.</title>
        <authorList>
            <person name="Han K."/>
            <person name="Li Z.F."/>
            <person name="Peng R."/>
            <person name="Zhu L.P."/>
            <person name="Zhou T."/>
            <person name="Wang L.G."/>
            <person name="Li S.G."/>
            <person name="Zhang X.B."/>
            <person name="Hu W."/>
            <person name="Wu Z.H."/>
            <person name="Qin N."/>
            <person name="Li Y.Z."/>
        </authorList>
    </citation>
    <scope>NUCLEOTIDE SEQUENCE [LARGE SCALE GENOMIC DNA]</scope>
    <source>
        <strain evidence="2 3">So0157-2</strain>
    </source>
</reference>
<evidence type="ECO:0008006" key="4">
    <source>
        <dbReference type="Google" id="ProtNLM"/>
    </source>
</evidence>
<proteinExistence type="predicted"/>
<feature type="compositionally biased region" description="Basic and acidic residues" evidence="1">
    <location>
        <begin position="176"/>
        <end position="189"/>
    </location>
</feature>
<evidence type="ECO:0000313" key="2">
    <source>
        <dbReference type="EMBL" id="AGP39167.1"/>
    </source>
</evidence>
<dbReference type="KEGG" id="scu:SCE1572_34605"/>
<dbReference type="STRING" id="1254432.SCE1572_34605"/>